<accession>A0A0C2GWI5</accession>
<dbReference type="EMBL" id="KN730098">
    <property type="protein sequence ID" value="KIH61471.1"/>
    <property type="molecule type" value="Genomic_DNA"/>
</dbReference>
<dbReference type="AlphaFoldDB" id="A0A0C2GWI5"/>
<keyword evidence="2" id="KW-1185">Reference proteome</keyword>
<evidence type="ECO:0000313" key="1">
    <source>
        <dbReference type="EMBL" id="KIH61471.1"/>
    </source>
</evidence>
<sequence length="79" mass="8576">MQWTVALEGGPRRVNHAAVAIGDRAAVAKQMFNGGVTAFSQELTEREKTIGIVALMFSPVLTHLWNPVMIPLANILATF</sequence>
<evidence type="ECO:0000313" key="2">
    <source>
        <dbReference type="Proteomes" id="UP000054047"/>
    </source>
</evidence>
<reference evidence="1 2" key="1">
    <citation type="submission" date="2013-12" db="EMBL/GenBank/DDBJ databases">
        <title>Draft genome of the parsitic nematode Ancylostoma duodenale.</title>
        <authorList>
            <person name="Mitreva M."/>
        </authorList>
    </citation>
    <scope>NUCLEOTIDE SEQUENCE [LARGE SCALE GENOMIC DNA]</scope>
    <source>
        <strain evidence="1 2">Zhejiang</strain>
    </source>
</reference>
<proteinExistence type="predicted"/>
<name>A0A0C2GWI5_9BILA</name>
<protein>
    <submittedName>
        <fullName evidence="1">Uncharacterized protein</fullName>
    </submittedName>
</protein>
<dbReference type="Proteomes" id="UP000054047">
    <property type="component" value="Unassembled WGS sequence"/>
</dbReference>
<organism evidence="1 2">
    <name type="scientific">Ancylostoma duodenale</name>
    <dbReference type="NCBI Taxonomy" id="51022"/>
    <lineage>
        <taxon>Eukaryota</taxon>
        <taxon>Metazoa</taxon>
        <taxon>Ecdysozoa</taxon>
        <taxon>Nematoda</taxon>
        <taxon>Chromadorea</taxon>
        <taxon>Rhabditida</taxon>
        <taxon>Rhabditina</taxon>
        <taxon>Rhabditomorpha</taxon>
        <taxon>Strongyloidea</taxon>
        <taxon>Ancylostomatidae</taxon>
        <taxon>Ancylostomatinae</taxon>
        <taxon>Ancylostoma</taxon>
    </lineage>
</organism>
<gene>
    <name evidence="1" type="ORF">ANCDUO_08255</name>
</gene>